<evidence type="ECO:0000256" key="1">
    <source>
        <dbReference type="SAM" id="MobiDB-lite"/>
    </source>
</evidence>
<dbReference type="VEuPathDB" id="FungiDB:M747DRAFT_321053"/>
<organism evidence="2 3">
    <name type="scientific">Aspergillus niger ATCC 13496</name>
    <dbReference type="NCBI Taxonomy" id="1353008"/>
    <lineage>
        <taxon>Eukaryota</taxon>
        <taxon>Fungi</taxon>
        <taxon>Dikarya</taxon>
        <taxon>Ascomycota</taxon>
        <taxon>Pezizomycotina</taxon>
        <taxon>Eurotiomycetes</taxon>
        <taxon>Eurotiomycetidae</taxon>
        <taxon>Eurotiales</taxon>
        <taxon>Aspergillaceae</taxon>
        <taxon>Aspergillus</taxon>
        <taxon>Aspergillus subgen. Circumdati</taxon>
    </lineage>
</organism>
<sequence>MSSSASRRVTNPPSTGSPDASSLGRELSRRWWGRGESERALLRPHPQYGGRGIAYLLAQLRCQVINLLLKGINAGLPVMAEGGDQSANGRLIGRIVEAEKATMSDDRQRAWLAQPGAAHARARGGNGHAADFQSNASDASMASRWLLAIHLLRSNGPRQWQPIPRLLEAGGCTRDAASVRPSRSRSRNQPDRLLSTSNNCPSRLDNDNCCYPLSLYLINFSHPLTNWWIADRCHAPLFDTMAPAIDITDDCSGDMLALGTDPWVREDDPRLSLCDKVCTPQQSALSRAICGENSLSSLDSKRHDALPIEHQAVLRALADRMTYRHPETQRVLLTETFPAETGSMRARDKAFKSEARYRNAAGLLAEWKLMQGLDPVDLDPRSGGQDAVTAVNAGEIKCAMGAYTQ</sequence>
<protein>
    <submittedName>
        <fullName evidence="2">Uncharacterized protein</fullName>
    </submittedName>
</protein>
<dbReference type="EMBL" id="KZ851902">
    <property type="protein sequence ID" value="RDH24469.1"/>
    <property type="molecule type" value="Genomic_DNA"/>
</dbReference>
<accession>A0A370CBE9</accession>
<reference evidence="2 3" key="1">
    <citation type="submission" date="2018-07" db="EMBL/GenBank/DDBJ databases">
        <title>Section-level genome sequencing of Aspergillus section Nigri to investigate inter- and intra-species variation.</title>
        <authorList>
            <consortium name="DOE Joint Genome Institute"/>
            <person name="Vesth T.C."/>
            <person name="Nybo J.L."/>
            <person name="Theobald S."/>
            <person name="Frisvad J.C."/>
            <person name="Larsen T.O."/>
            <person name="Nielsen K.F."/>
            <person name="Hoof J.B."/>
            <person name="Brandl J."/>
            <person name="Salamov A."/>
            <person name="Riley R."/>
            <person name="Gladden J.M."/>
            <person name="Phatale P."/>
            <person name="Nielsen M.T."/>
            <person name="Lyhne E.K."/>
            <person name="Kogle M.E."/>
            <person name="Strasser K."/>
            <person name="McDonnell E."/>
            <person name="Barry K."/>
            <person name="Clum A."/>
            <person name="Chen C."/>
            <person name="Nolan M."/>
            <person name="Sandor L."/>
            <person name="Kuo A."/>
            <person name="Lipzen A."/>
            <person name="Hainaut M."/>
            <person name="Drula E."/>
            <person name="Tsang A."/>
            <person name="Magnuson J.K."/>
            <person name="Henrissat B."/>
            <person name="Wiebenga A."/>
            <person name="Simmons B.A."/>
            <person name="Makela M.R."/>
            <person name="De vries R.P."/>
            <person name="Grigoriev I.V."/>
            <person name="Mortensen U.H."/>
            <person name="Baker S.E."/>
            <person name="Andersen M.R."/>
        </authorList>
    </citation>
    <scope>NUCLEOTIDE SEQUENCE [LARGE SCALE GENOMIC DNA]</scope>
    <source>
        <strain evidence="2 3">ATCC 13496</strain>
    </source>
</reference>
<feature type="compositionally biased region" description="Polar residues" evidence="1">
    <location>
        <begin position="1"/>
        <end position="20"/>
    </location>
</feature>
<dbReference type="Proteomes" id="UP000253845">
    <property type="component" value="Unassembled WGS sequence"/>
</dbReference>
<feature type="region of interest" description="Disordered" evidence="1">
    <location>
        <begin position="1"/>
        <end position="25"/>
    </location>
</feature>
<evidence type="ECO:0000313" key="2">
    <source>
        <dbReference type="EMBL" id="RDH24469.1"/>
    </source>
</evidence>
<gene>
    <name evidence="2" type="ORF">M747DRAFT_321053</name>
</gene>
<dbReference type="AlphaFoldDB" id="A0A370CBE9"/>
<name>A0A370CBE9_ASPNG</name>
<evidence type="ECO:0000313" key="3">
    <source>
        <dbReference type="Proteomes" id="UP000253845"/>
    </source>
</evidence>
<proteinExistence type="predicted"/>
<feature type="region of interest" description="Disordered" evidence="1">
    <location>
        <begin position="174"/>
        <end position="197"/>
    </location>
</feature>